<name>A0A067TDC4_GALM3</name>
<protein>
    <submittedName>
        <fullName evidence="1">Uncharacterized protein</fullName>
    </submittedName>
</protein>
<evidence type="ECO:0000313" key="2">
    <source>
        <dbReference type="Proteomes" id="UP000027222"/>
    </source>
</evidence>
<reference evidence="2" key="1">
    <citation type="journal article" date="2014" name="Proc. Natl. Acad. Sci. U.S.A.">
        <title>Extensive sampling of basidiomycete genomes demonstrates inadequacy of the white-rot/brown-rot paradigm for wood decay fungi.</title>
        <authorList>
            <person name="Riley R."/>
            <person name="Salamov A.A."/>
            <person name="Brown D.W."/>
            <person name="Nagy L.G."/>
            <person name="Floudas D."/>
            <person name="Held B.W."/>
            <person name="Levasseur A."/>
            <person name="Lombard V."/>
            <person name="Morin E."/>
            <person name="Otillar R."/>
            <person name="Lindquist E.A."/>
            <person name="Sun H."/>
            <person name="LaButti K.M."/>
            <person name="Schmutz J."/>
            <person name="Jabbour D."/>
            <person name="Luo H."/>
            <person name="Baker S.E."/>
            <person name="Pisabarro A.G."/>
            <person name="Walton J.D."/>
            <person name="Blanchette R.A."/>
            <person name="Henrissat B."/>
            <person name="Martin F."/>
            <person name="Cullen D."/>
            <person name="Hibbett D.S."/>
            <person name="Grigoriev I.V."/>
        </authorList>
    </citation>
    <scope>NUCLEOTIDE SEQUENCE [LARGE SCALE GENOMIC DNA]</scope>
    <source>
        <strain evidence="2">CBS 339.88</strain>
    </source>
</reference>
<gene>
    <name evidence="1" type="ORF">GALMADRAFT_136208</name>
</gene>
<accession>A0A067TDC4</accession>
<dbReference type="OrthoDB" id="2935237at2759"/>
<sequence length="213" mass="23294">MTSSSNSPEIDNPVVNLLCRPWHADSYDGHVILLQPDGTGEITSQAELNLFLAAHIEWKIINSTSVPESSAQSHSLLSRFKTASAPKVLDATIEITITKQSGPLSLIPIIGEHAQAMVGGHLLLASAFKPRVFNIIVERGEFVPPLGFDRKKPRRPFPLFGLRLVFDESPYPGKGGWQPERAAMLEDMRQFEKTAFVAERLGCDSGSGACVLM</sequence>
<dbReference type="AlphaFoldDB" id="A0A067TDC4"/>
<organism evidence="1 2">
    <name type="scientific">Galerina marginata (strain CBS 339.88)</name>
    <dbReference type="NCBI Taxonomy" id="685588"/>
    <lineage>
        <taxon>Eukaryota</taxon>
        <taxon>Fungi</taxon>
        <taxon>Dikarya</taxon>
        <taxon>Basidiomycota</taxon>
        <taxon>Agaricomycotina</taxon>
        <taxon>Agaricomycetes</taxon>
        <taxon>Agaricomycetidae</taxon>
        <taxon>Agaricales</taxon>
        <taxon>Agaricineae</taxon>
        <taxon>Strophariaceae</taxon>
        <taxon>Galerina</taxon>
    </lineage>
</organism>
<proteinExistence type="predicted"/>
<dbReference type="HOGENOM" id="CLU_1402198_0_0_1"/>
<dbReference type="Proteomes" id="UP000027222">
    <property type="component" value="Unassembled WGS sequence"/>
</dbReference>
<evidence type="ECO:0000313" key="1">
    <source>
        <dbReference type="EMBL" id="KDR81166.1"/>
    </source>
</evidence>
<dbReference type="EMBL" id="KL142371">
    <property type="protein sequence ID" value="KDR81166.1"/>
    <property type="molecule type" value="Genomic_DNA"/>
</dbReference>
<keyword evidence="2" id="KW-1185">Reference proteome</keyword>